<sequence length="139" mass="14639">MARSSACLQRPWSRWSSLGALLVAPTGVSEVGASRSGALPLGMSRVRCRVKRCRCRVELDALAGIMSGAALQGDAGGKATSRSGRGLVHVLMRSRLCGNALCKETNRRPLTGATPPGVIGDRKAWEDVEVRTILSPSAP</sequence>
<proteinExistence type="predicted"/>
<evidence type="ECO:0000313" key="2">
    <source>
        <dbReference type="Proteomes" id="UP000002640"/>
    </source>
</evidence>
<accession>G4ZYI1</accession>
<dbReference type="AlphaFoldDB" id="G4ZYI1"/>
<evidence type="ECO:0000313" key="1">
    <source>
        <dbReference type="EMBL" id="EGZ12740.1"/>
    </source>
</evidence>
<protein>
    <submittedName>
        <fullName evidence="1">Uncharacterized protein</fullName>
    </submittedName>
</protein>
<dbReference type="EMBL" id="JH159157">
    <property type="protein sequence ID" value="EGZ12740.1"/>
    <property type="molecule type" value="Genomic_DNA"/>
</dbReference>
<dbReference type="RefSeq" id="XP_009533073.1">
    <property type="nucleotide sequence ID" value="XM_009534778.1"/>
</dbReference>
<dbReference type="GeneID" id="20642385"/>
<dbReference type="InParanoid" id="G4ZYI1"/>
<organism evidence="1 2">
    <name type="scientific">Phytophthora sojae (strain P6497)</name>
    <name type="common">Soybean stem and root rot agent</name>
    <name type="synonym">Phytophthora megasperma f. sp. glycines</name>
    <dbReference type="NCBI Taxonomy" id="1094619"/>
    <lineage>
        <taxon>Eukaryota</taxon>
        <taxon>Sar</taxon>
        <taxon>Stramenopiles</taxon>
        <taxon>Oomycota</taxon>
        <taxon>Peronosporomycetes</taxon>
        <taxon>Peronosporales</taxon>
        <taxon>Peronosporaceae</taxon>
        <taxon>Phytophthora</taxon>
    </lineage>
</organism>
<name>G4ZYI1_PHYSP</name>
<gene>
    <name evidence="1" type="ORF">PHYSODRAFT_304267</name>
</gene>
<dbReference type="Proteomes" id="UP000002640">
    <property type="component" value="Unassembled WGS sequence"/>
</dbReference>
<dbReference type="KEGG" id="psoj:PHYSODRAFT_304267"/>
<reference evidence="1 2" key="1">
    <citation type="journal article" date="2006" name="Science">
        <title>Phytophthora genome sequences uncover evolutionary origins and mechanisms of pathogenesis.</title>
        <authorList>
            <person name="Tyler B.M."/>
            <person name="Tripathy S."/>
            <person name="Zhang X."/>
            <person name="Dehal P."/>
            <person name="Jiang R.H."/>
            <person name="Aerts A."/>
            <person name="Arredondo F.D."/>
            <person name="Baxter L."/>
            <person name="Bensasson D."/>
            <person name="Beynon J.L."/>
            <person name="Chapman J."/>
            <person name="Damasceno C.M."/>
            <person name="Dorrance A.E."/>
            <person name="Dou D."/>
            <person name="Dickerman A.W."/>
            <person name="Dubchak I.L."/>
            <person name="Garbelotto M."/>
            <person name="Gijzen M."/>
            <person name="Gordon S.G."/>
            <person name="Govers F."/>
            <person name="Grunwald N.J."/>
            <person name="Huang W."/>
            <person name="Ivors K.L."/>
            <person name="Jones R.W."/>
            <person name="Kamoun S."/>
            <person name="Krampis K."/>
            <person name="Lamour K.H."/>
            <person name="Lee M.K."/>
            <person name="McDonald W.H."/>
            <person name="Medina M."/>
            <person name="Meijer H.J."/>
            <person name="Nordberg E.K."/>
            <person name="Maclean D.J."/>
            <person name="Ospina-Giraldo M.D."/>
            <person name="Morris P.F."/>
            <person name="Phuntumart V."/>
            <person name="Putnam N.H."/>
            <person name="Rash S."/>
            <person name="Rose J.K."/>
            <person name="Sakihama Y."/>
            <person name="Salamov A.A."/>
            <person name="Savidor A."/>
            <person name="Scheuring C.F."/>
            <person name="Smith B.M."/>
            <person name="Sobral B.W."/>
            <person name="Terry A."/>
            <person name="Torto-Alalibo T.A."/>
            <person name="Win J."/>
            <person name="Xu Z."/>
            <person name="Zhang H."/>
            <person name="Grigoriev I.V."/>
            <person name="Rokhsar D.S."/>
            <person name="Boore J.L."/>
        </authorList>
    </citation>
    <scope>NUCLEOTIDE SEQUENCE [LARGE SCALE GENOMIC DNA]</scope>
    <source>
        <strain evidence="1 2">P6497</strain>
    </source>
</reference>
<keyword evidence="2" id="KW-1185">Reference proteome</keyword>